<keyword evidence="4" id="KW-1185">Reference proteome</keyword>
<evidence type="ECO:0000313" key="4">
    <source>
        <dbReference type="Proteomes" id="UP000050996"/>
    </source>
</evidence>
<dbReference type="Proteomes" id="UP000050996">
    <property type="component" value="Unassembled WGS sequence"/>
</dbReference>
<dbReference type="EC" id="1.1.1.100" evidence="3"/>
<comment type="similarity">
    <text evidence="1">Belongs to the short-chain dehydrogenases/reductases (SDR) family.</text>
</comment>
<reference evidence="3 4" key="1">
    <citation type="submission" date="2015-09" db="EMBL/GenBank/DDBJ databases">
        <title>Genome sequencing project for genomic taxonomy and phylogenomics of Bacillus-like bacteria.</title>
        <authorList>
            <person name="Liu B."/>
            <person name="Wang J."/>
            <person name="Zhu Y."/>
            <person name="Liu G."/>
            <person name="Chen Q."/>
            <person name="Chen Z."/>
            <person name="Lan J."/>
            <person name="Che J."/>
            <person name="Ge C."/>
            <person name="Shi H."/>
            <person name="Pan Z."/>
            <person name="Liu X."/>
        </authorList>
    </citation>
    <scope>NUCLEOTIDE SEQUENCE [LARGE SCALE GENOMIC DNA]</scope>
    <source>
        <strain evidence="3 4">FJAT-18043</strain>
    </source>
</reference>
<dbReference type="PRINTS" id="PR00081">
    <property type="entry name" value="GDHRDH"/>
</dbReference>
<dbReference type="SUPFAM" id="SSF51735">
    <property type="entry name" value="NAD(P)-binding Rossmann-fold domains"/>
    <property type="match status" value="1"/>
</dbReference>
<dbReference type="GO" id="GO:0004316">
    <property type="term" value="F:3-oxoacyl-[acyl-carrier-protein] reductase (NADPH) activity"/>
    <property type="evidence" value="ECO:0007669"/>
    <property type="project" value="UniProtKB-EC"/>
</dbReference>
<evidence type="ECO:0000256" key="2">
    <source>
        <dbReference type="ARBA" id="ARBA00023002"/>
    </source>
</evidence>
<evidence type="ECO:0000313" key="3">
    <source>
        <dbReference type="EMBL" id="KQL19179.1"/>
    </source>
</evidence>
<name>A0A0Q3VGZ9_9BACI</name>
<sequence>MKKFALITGASGGIGGAMAIKLAEEGYSLYLHYNENKKAIEQLLAQLQFFDGEYIPIQADLTTNKGYKKIVENIFSLDAIIHNSGTSHYGLLYELDEEQADTLINIHVRTPLLLTKDLLPKLLSKGGGNVVVISSIWGQTGAACEVAYSTVKGAQIAFVKALSKEVAFNGIRVNAVAPGAVQTAMLDGFSFEELEELKHEIPMGRLASPENIADAVSFLLSSQASYITGQVLAVNGGWHT</sequence>
<dbReference type="InterPro" id="IPR002347">
    <property type="entry name" value="SDR_fam"/>
</dbReference>
<dbReference type="NCBIfam" id="NF047420">
    <property type="entry name" value="EF_P_mod_YmfI"/>
    <property type="match status" value="1"/>
</dbReference>
<dbReference type="AlphaFoldDB" id="A0A0Q3VGZ9"/>
<dbReference type="Pfam" id="PF13561">
    <property type="entry name" value="adh_short_C2"/>
    <property type="match status" value="1"/>
</dbReference>
<dbReference type="FunFam" id="3.40.50.720:FF:000173">
    <property type="entry name" value="3-oxoacyl-[acyl-carrier protein] reductase"/>
    <property type="match status" value="1"/>
</dbReference>
<comment type="caution">
    <text evidence="3">The sequence shown here is derived from an EMBL/GenBank/DDBJ whole genome shotgun (WGS) entry which is preliminary data.</text>
</comment>
<dbReference type="RefSeq" id="WP_053475729.1">
    <property type="nucleotide sequence ID" value="NZ_CP041305.1"/>
</dbReference>
<dbReference type="PATRIC" id="fig|1637975.4.peg.2133"/>
<dbReference type="Gene3D" id="3.40.50.720">
    <property type="entry name" value="NAD(P)-binding Rossmann-like Domain"/>
    <property type="match status" value="1"/>
</dbReference>
<dbReference type="EMBL" id="LJIX01000006">
    <property type="protein sequence ID" value="KQL19179.1"/>
    <property type="molecule type" value="Genomic_DNA"/>
</dbReference>
<dbReference type="PRINTS" id="PR00080">
    <property type="entry name" value="SDRFAMILY"/>
</dbReference>
<gene>
    <name evidence="3" type="primary">fabG</name>
    <name evidence="3" type="ORF">AN957_11680</name>
</gene>
<dbReference type="InterPro" id="IPR036291">
    <property type="entry name" value="NAD(P)-bd_dom_sf"/>
</dbReference>
<dbReference type="STRING" id="1637975.AN957_11680"/>
<accession>A0A0Q3VGZ9</accession>
<dbReference type="InterPro" id="IPR050259">
    <property type="entry name" value="SDR"/>
</dbReference>
<keyword evidence="2 3" id="KW-0560">Oxidoreductase</keyword>
<protein>
    <submittedName>
        <fullName evidence="3">3-ketoacyl-ACP reductase</fullName>
        <ecNumber evidence="3">1.1.1.100</ecNumber>
    </submittedName>
</protein>
<organism evidence="3 4">
    <name type="scientific">Cytobacillus solani</name>
    <dbReference type="NCBI Taxonomy" id="1637975"/>
    <lineage>
        <taxon>Bacteria</taxon>
        <taxon>Bacillati</taxon>
        <taxon>Bacillota</taxon>
        <taxon>Bacilli</taxon>
        <taxon>Bacillales</taxon>
        <taxon>Bacillaceae</taxon>
        <taxon>Cytobacillus</taxon>
    </lineage>
</organism>
<dbReference type="CDD" id="cd05233">
    <property type="entry name" value="SDR_c"/>
    <property type="match status" value="1"/>
</dbReference>
<proteinExistence type="inferred from homology"/>
<dbReference type="PANTHER" id="PTHR42879:SF2">
    <property type="entry name" value="3-OXOACYL-[ACYL-CARRIER-PROTEIN] REDUCTASE FABG"/>
    <property type="match status" value="1"/>
</dbReference>
<dbReference type="PANTHER" id="PTHR42879">
    <property type="entry name" value="3-OXOACYL-(ACYL-CARRIER-PROTEIN) REDUCTASE"/>
    <property type="match status" value="1"/>
</dbReference>
<evidence type="ECO:0000256" key="1">
    <source>
        <dbReference type="ARBA" id="ARBA00006484"/>
    </source>
</evidence>